<dbReference type="Proteomes" id="UP000887159">
    <property type="component" value="Unassembled WGS sequence"/>
</dbReference>
<dbReference type="AlphaFoldDB" id="A0A8X6SUT4"/>
<name>A0A8X6SUT4_TRICX</name>
<protein>
    <submittedName>
        <fullName evidence="1">Uncharacterized protein</fullName>
    </submittedName>
</protein>
<keyword evidence="2" id="KW-1185">Reference proteome</keyword>
<sequence>MSSLMPIIGWKISVSGYHLNECDRRSVSQCLEAEKNVLQREVFWANRRIARHMGRSHAAEWQEWVNSGKFQRHDRSG</sequence>
<accession>A0A8X6SUT4</accession>
<organism evidence="1 2">
    <name type="scientific">Trichonephila clavipes</name>
    <name type="common">Golden silk orbweaver</name>
    <name type="synonym">Nephila clavipes</name>
    <dbReference type="NCBI Taxonomy" id="2585209"/>
    <lineage>
        <taxon>Eukaryota</taxon>
        <taxon>Metazoa</taxon>
        <taxon>Ecdysozoa</taxon>
        <taxon>Arthropoda</taxon>
        <taxon>Chelicerata</taxon>
        <taxon>Arachnida</taxon>
        <taxon>Araneae</taxon>
        <taxon>Araneomorphae</taxon>
        <taxon>Entelegynae</taxon>
        <taxon>Araneoidea</taxon>
        <taxon>Nephilidae</taxon>
        <taxon>Trichonephila</taxon>
    </lineage>
</organism>
<reference evidence="1" key="1">
    <citation type="submission" date="2020-08" db="EMBL/GenBank/DDBJ databases">
        <title>Multicomponent nature underlies the extraordinary mechanical properties of spider dragline silk.</title>
        <authorList>
            <person name="Kono N."/>
            <person name="Nakamura H."/>
            <person name="Mori M."/>
            <person name="Yoshida Y."/>
            <person name="Ohtoshi R."/>
            <person name="Malay A.D."/>
            <person name="Moran D.A.P."/>
            <person name="Tomita M."/>
            <person name="Numata K."/>
            <person name="Arakawa K."/>
        </authorList>
    </citation>
    <scope>NUCLEOTIDE SEQUENCE</scope>
</reference>
<gene>
    <name evidence="1" type="ORF">TNCV_1075251</name>
</gene>
<comment type="caution">
    <text evidence="1">The sequence shown here is derived from an EMBL/GenBank/DDBJ whole genome shotgun (WGS) entry which is preliminary data.</text>
</comment>
<proteinExistence type="predicted"/>
<evidence type="ECO:0000313" key="2">
    <source>
        <dbReference type="Proteomes" id="UP000887159"/>
    </source>
</evidence>
<dbReference type="EMBL" id="BMAU01021346">
    <property type="protein sequence ID" value="GFY17790.1"/>
    <property type="molecule type" value="Genomic_DNA"/>
</dbReference>
<evidence type="ECO:0000313" key="1">
    <source>
        <dbReference type="EMBL" id="GFY17790.1"/>
    </source>
</evidence>